<dbReference type="RefSeq" id="WP_115833201.1">
    <property type="nucleotide sequence ID" value="NZ_QNUL01000024.1"/>
</dbReference>
<keyword evidence="5 10" id="KW-0460">Magnesium</keyword>
<dbReference type="Gene3D" id="3.20.20.70">
    <property type="entry name" value="Aldolase class I"/>
    <property type="match status" value="1"/>
</dbReference>
<keyword evidence="15" id="KW-1185">Reference proteome</keyword>
<name>A0A3D8Y5P2_9BACT</name>
<feature type="binding site" evidence="10">
    <location>
        <begin position="39"/>
        <end position="43"/>
    </location>
    <ligand>
        <name>4-amino-2-methyl-5-(diphosphooxymethyl)pyrimidine</name>
        <dbReference type="ChEBI" id="CHEBI:57841"/>
    </ligand>
</feature>
<dbReference type="UniPathway" id="UPA00060">
    <property type="reaction ID" value="UER00141"/>
</dbReference>
<proteinExistence type="inferred from homology"/>
<evidence type="ECO:0000256" key="2">
    <source>
        <dbReference type="ARBA" id="ARBA00005165"/>
    </source>
</evidence>
<dbReference type="InterPro" id="IPR013785">
    <property type="entry name" value="Aldolase_TIM"/>
</dbReference>
<dbReference type="PANTHER" id="PTHR20857">
    <property type="entry name" value="THIAMINE-PHOSPHATE PYROPHOSPHORYLASE"/>
    <property type="match status" value="1"/>
</dbReference>
<dbReference type="InterPro" id="IPR022998">
    <property type="entry name" value="ThiamineP_synth_TenI"/>
</dbReference>
<evidence type="ECO:0000256" key="10">
    <source>
        <dbReference type="HAMAP-Rule" id="MF_00097"/>
    </source>
</evidence>
<dbReference type="GO" id="GO:0004789">
    <property type="term" value="F:thiamine-phosphate diphosphorylase activity"/>
    <property type="evidence" value="ECO:0007669"/>
    <property type="project" value="UniProtKB-UniRule"/>
</dbReference>
<dbReference type="EMBL" id="QNUL01000024">
    <property type="protein sequence ID" value="REA57903.1"/>
    <property type="molecule type" value="Genomic_DNA"/>
</dbReference>
<comment type="pathway">
    <text evidence="2 10 12">Cofactor biosynthesis; thiamine diphosphate biosynthesis; thiamine phosphate from 4-amino-2-methyl-5-diphosphomethylpyrimidine and 4-methyl-5-(2-phosphoethyl)-thiazole: step 1/1.</text>
</comment>
<dbReference type="NCBIfam" id="TIGR00693">
    <property type="entry name" value="thiE"/>
    <property type="match status" value="1"/>
</dbReference>
<feature type="binding site" evidence="10">
    <location>
        <position position="71"/>
    </location>
    <ligand>
        <name>4-amino-2-methyl-5-(diphosphooxymethyl)pyrimidine</name>
        <dbReference type="ChEBI" id="CHEBI:57841"/>
    </ligand>
</feature>
<feature type="binding site" evidence="10">
    <location>
        <position position="139"/>
    </location>
    <ligand>
        <name>4-amino-2-methyl-5-(diphosphooxymethyl)pyrimidine</name>
        <dbReference type="ChEBI" id="CHEBI:57841"/>
    </ligand>
</feature>
<accession>A0A3D8Y5P2</accession>
<dbReference type="HAMAP" id="MF_00097">
    <property type="entry name" value="TMP_synthase"/>
    <property type="match status" value="1"/>
</dbReference>
<evidence type="ECO:0000256" key="11">
    <source>
        <dbReference type="RuleBase" id="RU003826"/>
    </source>
</evidence>
<comment type="catalytic activity">
    <reaction evidence="7 10 11">
        <text>4-methyl-5-(2-phosphooxyethyl)-thiazole + 4-amino-2-methyl-5-(diphosphooxymethyl)pyrimidine + H(+) = thiamine phosphate + diphosphate</text>
        <dbReference type="Rhea" id="RHEA:22328"/>
        <dbReference type="ChEBI" id="CHEBI:15378"/>
        <dbReference type="ChEBI" id="CHEBI:33019"/>
        <dbReference type="ChEBI" id="CHEBI:37575"/>
        <dbReference type="ChEBI" id="CHEBI:57841"/>
        <dbReference type="ChEBI" id="CHEBI:58296"/>
        <dbReference type="EC" id="2.5.1.3"/>
    </reaction>
</comment>
<dbReference type="InterPro" id="IPR034291">
    <property type="entry name" value="TMP_synthase"/>
</dbReference>
<gene>
    <name evidence="10 14" type="primary">thiE</name>
    <name evidence="14" type="ORF">DSL64_22550</name>
</gene>
<feature type="binding site" evidence="10">
    <location>
        <position position="91"/>
    </location>
    <ligand>
        <name>Mg(2+)</name>
        <dbReference type="ChEBI" id="CHEBI:18420"/>
    </ligand>
</feature>
<feature type="binding site" evidence="10">
    <location>
        <position position="110"/>
    </location>
    <ligand>
        <name>4-amino-2-methyl-5-(diphosphooxymethyl)pyrimidine</name>
        <dbReference type="ChEBI" id="CHEBI:57841"/>
    </ligand>
</feature>
<feature type="binding site" evidence="10">
    <location>
        <begin position="187"/>
        <end position="188"/>
    </location>
    <ligand>
        <name>2-[(2R,5Z)-2-carboxy-4-methylthiazol-5(2H)-ylidene]ethyl phosphate</name>
        <dbReference type="ChEBI" id="CHEBI:62899"/>
    </ligand>
</feature>
<dbReference type="GO" id="GO:0005737">
    <property type="term" value="C:cytoplasm"/>
    <property type="evidence" value="ECO:0007669"/>
    <property type="project" value="TreeGrafter"/>
</dbReference>
<feature type="binding site" evidence="10">
    <location>
        <position position="72"/>
    </location>
    <ligand>
        <name>Mg(2+)</name>
        <dbReference type="ChEBI" id="CHEBI:18420"/>
    </ligand>
</feature>
<dbReference type="CDD" id="cd00564">
    <property type="entry name" value="TMP_TenI"/>
    <property type="match status" value="1"/>
</dbReference>
<dbReference type="GO" id="GO:0009229">
    <property type="term" value="P:thiamine diphosphate biosynthetic process"/>
    <property type="evidence" value="ECO:0007669"/>
    <property type="project" value="UniProtKB-UniRule"/>
</dbReference>
<dbReference type="Proteomes" id="UP000256373">
    <property type="component" value="Unassembled WGS sequence"/>
</dbReference>
<feature type="binding site" evidence="10">
    <location>
        <position position="167"/>
    </location>
    <ligand>
        <name>2-[(2R,5Z)-2-carboxy-4-methylthiazol-5(2H)-ylidene]ethyl phosphate</name>
        <dbReference type="ChEBI" id="CHEBI:62899"/>
    </ligand>
</feature>
<dbReference type="PANTHER" id="PTHR20857:SF23">
    <property type="entry name" value="THIAMINE BIOSYNTHETIC BIFUNCTIONAL ENZYME"/>
    <property type="match status" value="1"/>
</dbReference>
<evidence type="ECO:0000256" key="4">
    <source>
        <dbReference type="ARBA" id="ARBA00022723"/>
    </source>
</evidence>
<evidence type="ECO:0000256" key="9">
    <source>
        <dbReference type="ARBA" id="ARBA00047883"/>
    </source>
</evidence>
<evidence type="ECO:0000256" key="12">
    <source>
        <dbReference type="RuleBase" id="RU004253"/>
    </source>
</evidence>
<dbReference type="SUPFAM" id="SSF51391">
    <property type="entry name" value="Thiamin phosphate synthase"/>
    <property type="match status" value="1"/>
</dbReference>
<evidence type="ECO:0000256" key="1">
    <source>
        <dbReference type="ARBA" id="ARBA00003814"/>
    </source>
</evidence>
<feature type="binding site" evidence="10">
    <location>
        <begin position="136"/>
        <end position="138"/>
    </location>
    <ligand>
        <name>2-[(2R,5Z)-2-carboxy-4-methylthiazol-5(2H)-ylidene]ethyl phosphate</name>
        <dbReference type="ChEBI" id="CHEBI:62899"/>
    </ligand>
</feature>
<evidence type="ECO:0000256" key="3">
    <source>
        <dbReference type="ARBA" id="ARBA00022679"/>
    </source>
</evidence>
<reference evidence="14 15" key="1">
    <citation type="submission" date="2018-07" db="EMBL/GenBank/DDBJ databases">
        <title>Dyadobacter roseus sp. nov., isolated from rose rhizosphere soil.</title>
        <authorList>
            <person name="Chen L."/>
        </authorList>
    </citation>
    <scope>NUCLEOTIDE SEQUENCE [LARGE SCALE GENOMIC DNA]</scope>
    <source>
        <strain evidence="14 15">RS19</strain>
    </source>
</reference>
<dbReference type="Pfam" id="PF02581">
    <property type="entry name" value="TMP-TENI"/>
    <property type="match status" value="1"/>
</dbReference>
<evidence type="ECO:0000256" key="5">
    <source>
        <dbReference type="ARBA" id="ARBA00022842"/>
    </source>
</evidence>
<dbReference type="OrthoDB" id="9812206at2"/>
<dbReference type="EC" id="2.5.1.3" evidence="10"/>
<comment type="catalytic activity">
    <reaction evidence="9 10 11">
        <text>2-[(2R,5Z)-2-carboxy-4-methylthiazol-5(2H)-ylidene]ethyl phosphate + 4-amino-2-methyl-5-(diphosphooxymethyl)pyrimidine + 2 H(+) = thiamine phosphate + CO2 + diphosphate</text>
        <dbReference type="Rhea" id="RHEA:47844"/>
        <dbReference type="ChEBI" id="CHEBI:15378"/>
        <dbReference type="ChEBI" id="CHEBI:16526"/>
        <dbReference type="ChEBI" id="CHEBI:33019"/>
        <dbReference type="ChEBI" id="CHEBI:37575"/>
        <dbReference type="ChEBI" id="CHEBI:57841"/>
        <dbReference type="ChEBI" id="CHEBI:62899"/>
        <dbReference type="EC" id="2.5.1.3"/>
    </reaction>
</comment>
<evidence type="ECO:0000256" key="6">
    <source>
        <dbReference type="ARBA" id="ARBA00022977"/>
    </source>
</evidence>
<keyword evidence="3 10" id="KW-0808">Transferase</keyword>
<evidence type="ECO:0000256" key="7">
    <source>
        <dbReference type="ARBA" id="ARBA00047334"/>
    </source>
</evidence>
<dbReference type="AlphaFoldDB" id="A0A3D8Y5P2"/>
<sequence>MEIEKHIQLYLVTDEKACLGRDFFWVVEEAVKGGVTMVQLREKELGTRAFIEKGKRLKDLLDMYGVPLIINDRVDVALAIDAAGVHVGQSDMPFAILKNLLPPEKITGLSVESKWQVQEAEDWNVSYIAASPLFSTPSKTDTESPWGMSGLRWMRDNTHHPVVVIGGLSETNTKQAITNGAKGIAVISAICSAPSPYEAAQNLRARIVAGVQS</sequence>
<dbReference type="FunFam" id="3.20.20.70:FF:000096">
    <property type="entry name" value="Thiamine-phosphate synthase"/>
    <property type="match status" value="1"/>
</dbReference>
<keyword evidence="4 10" id="KW-0479">Metal-binding</keyword>
<evidence type="ECO:0000256" key="8">
    <source>
        <dbReference type="ARBA" id="ARBA00047851"/>
    </source>
</evidence>
<dbReference type="InterPro" id="IPR036206">
    <property type="entry name" value="ThiamineP_synth_sf"/>
</dbReference>
<organism evidence="14 15">
    <name type="scientific">Dyadobacter luteus</name>
    <dbReference type="NCBI Taxonomy" id="2259619"/>
    <lineage>
        <taxon>Bacteria</taxon>
        <taxon>Pseudomonadati</taxon>
        <taxon>Bacteroidota</taxon>
        <taxon>Cytophagia</taxon>
        <taxon>Cytophagales</taxon>
        <taxon>Spirosomataceae</taxon>
        <taxon>Dyadobacter</taxon>
    </lineage>
</organism>
<dbReference type="GO" id="GO:0009228">
    <property type="term" value="P:thiamine biosynthetic process"/>
    <property type="evidence" value="ECO:0007669"/>
    <property type="project" value="UniProtKB-KW"/>
</dbReference>
<evidence type="ECO:0000313" key="15">
    <source>
        <dbReference type="Proteomes" id="UP000256373"/>
    </source>
</evidence>
<comment type="caution">
    <text evidence="14">The sequence shown here is derived from an EMBL/GenBank/DDBJ whole genome shotgun (WGS) entry which is preliminary data.</text>
</comment>
<comment type="cofactor">
    <cofactor evidence="10">
        <name>Mg(2+)</name>
        <dbReference type="ChEBI" id="CHEBI:18420"/>
    </cofactor>
    <text evidence="10">Binds 1 Mg(2+) ion per subunit.</text>
</comment>
<evidence type="ECO:0000259" key="13">
    <source>
        <dbReference type="Pfam" id="PF02581"/>
    </source>
</evidence>
<comment type="similarity">
    <text evidence="10 11">Belongs to the thiamine-phosphate synthase family.</text>
</comment>
<comment type="catalytic activity">
    <reaction evidence="8 10 11">
        <text>2-(2-carboxy-4-methylthiazol-5-yl)ethyl phosphate + 4-amino-2-methyl-5-(diphosphooxymethyl)pyrimidine + 2 H(+) = thiamine phosphate + CO2 + diphosphate</text>
        <dbReference type="Rhea" id="RHEA:47848"/>
        <dbReference type="ChEBI" id="CHEBI:15378"/>
        <dbReference type="ChEBI" id="CHEBI:16526"/>
        <dbReference type="ChEBI" id="CHEBI:33019"/>
        <dbReference type="ChEBI" id="CHEBI:37575"/>
        <dbReference type="ChEBI" id="CHEBI:57841"/>
        <dbReference type="ChEBI" id="CHEBI:62890"/>
        <dbReference type="EC" id="2.5.1.3"/>
    </reaction>
</comment>
<dbReference type="GO" id="GO:0000287">
    <property type="term" value="F:magnesium ion binding"/>
    <property type="evidence" value="ECO:0007669"/>
    <property type="project" value="UniProtKB-UniRule"/>
</dbReference>
<comment type="function">
    <text evidence="1 10">Condenses 4-methyl-5-(beta-hydroxyethyl)thiazole monophosphate (THZ-P) and 2-methyl-4-amino-5-hydroxymethyl pyrimidine pyrophosphate (HMP-PP) to form thiamine monophosphate (TMP).</text>
</comment>
<keyword evidence="6 10" id="KW-0784">Thiamine biosynthesis</keyword>
<evidence type="ECO:0000313" key="14">
    <source>
        <dbReference type="EMBL" id="REA57903.1"/>
    </source>
</evidence>
<protein>
    <recommendedName>
        <fullName evidence="10">Thiamine-phosphate synthase</fullName>
        <shortName evidence="10">TP synthase</shortName>
        <shortName evidence="10">TPS</shortName>
        <ecNumber evidence="10">2.5.1.3</ecNumber>
    </recommendedName>
    <alternativeName>
        <fullName evidence="10">Thiamine-phosphate pyrophosphorylase</fullName>
        <shortName evidence="10">TMP pyrophosphorylase</shortName>
        <shortName evidence="10">TMP-PPase</shortName>
    </alternativeName>
</protein>
<feature type="domain" description="Thiamine phosphate synthase/TenI" evidence="13">
    <location>
        <begin position="9"/>
        <end position="190"/>
    </location>
</feature>